<accession>A0A7E5WLD8</accession>
<evidence type="ECO:0000313" key="1">
    <source>
        <dbReference type="Proteomes" id="UP000322000"/>
    </source>
</evidence>
<keyword evidence="1" id="KW-1185">Reference proteome</keyword>
<dbReference type="GeneID" id="113503414"/>
<dbReference type="Proteomes" id="UP000322000">
    <property type="component" value="Chromosome 19"/>
</dbReference>
<dbReference type="KEGG" id="tnl:113503414"/>
<reference evidence="2" key="1">
    <citation type="submission" date="2025-08" db="UniProtKB">
        <authorList>
            <consortium name="RefSeq"/>
        </authorList>
    </citation>
    <scope>IDENTIFICATION</scope>
</reference>
<dbReference type="OrthoDB" id="7467468at2759"/>
<protein>
    <submittedName>
        <fullName evidence="2">Uncharacterized protein LOC113503414</fullName>
    </submittedName>
</protein>
<gene>
    <name evidence="2" type="primary">LOC113503414</name>
</gene>
<dbReference type="AlphaFoldDB" id="A0A7E5WLD8"/>
<dbReference type="RefSeq" id="XP_026741162.1">
    <property type="nucleotide sequence ID" value="XM_026885361.1"/>
</dbReference>
<evidence type="ECO:0000313" key="2">
    <source>
        <dbReference type="RefSeq" id="XP_026741162.1"/>
    </source>
</evidence>
<dbReference type="InParanoid" id="A0A7E5WLD8"/>
<name>A0A7E5WLD8_TRINI</name>
<proteinExistence type="predicted"/>
<organism evidence="1 2">
    <name type="scientific">Trichoplusia ni</name>
    <name type="common">Cabbage looper</name>
    <dbReference type="NCBI Taxonomy" id="7111"/>
    <lineage>
        <taxon>Eukaryota</taxon>
        <taxon>Metazoa</taxon>
        <taxon>Ecdysozoa</taxon>
        <taxon>Arthropoda</taxon>
        <taxon>Hexapoda</taxon>
        <taxon>Insecta</taxon>
        <taxon>Pterygota</taxon>
        <taxon>Neoptera</taxon>
        <taxon>Endopterygota</taxon>
        <taxon>Lepidoptera</taxon>
        <taxon>Glossata</taxon>
        <taxon>Ditrysia</taxon>
        <taxon>Noctuoidea</taxon>
        <taxon>Noctuidae</taxon>
        <taxon>Plusiinae</taxon>
        <taxon>Trichoplusia</taxon>
    </lineage>
</organism>
<sequence>MLIRTVGGESWTGCRGRAGVGRAVLSRAGCSSRGSGGPAPCGSAAARPSGGRALVRSRLCAPLALHCKSRSVDDATKEDPCLTGRPHVILASMLFICSVFV</sequence>